<dbReference type="AlphaFoldDB" id="A0A3M8BYE2"/>
<evidence type="ECO:0000313" key="1">
    <source>
        <dbReference type="EMBL" id="RNB68339.1"/>
    </source>
</evidence>
<gene>
    <name evidence="1" type="ORF">EDM52_21075</name>
</gene>
<proteinExistence type="predicted"/>
<reference evidence="1 2" key="1">
    <citation type="submission" date="2018-10" db="EMBL/GenBank/DDBJ databases">
        <title>Phylogenomics of Brevibacillus.</title>
        <authorList>
            <person name="Dunlap C."/>
        </authorList>
    </citation>
    <scope>NUCLEOTIDE SEQUENCE [LARGE SCALE GENOMIC DNA]</scope>
    <source>
        <strain evidence="1 2">JCM 12215</strain>
    </source>
</reference>
<accession>A0A3M8BYE2</accession>
<evidence type="ECO:0000313" key="2">
    <source>
        <dbReference type="Proteomes" id="UP000282028"/>
    </source>
</evidence>
<organism evidence="1 2">
    <name type="scientific">Brevibacillus invocatus</name>
    <dbReference type="NCBI Taxonomy" id="173959"/>
    <lineage>
        <taxon>Bacteria</taxon>
        <taxon>Bacillati</taxon>
        <taxon>Bacillota</taxon>
        <taxon>Bacilli</taxon>
        <taxon>Bacillales</taxon>
        <taxon>Paenibacillaceae</taxon>
        <taxon>Brevibacillus</taxon>
    </lineage>
</organism>
<keyword evidence="2" id="KW-1185">Reference proteome</keyword>
<name>A0A3M8BYE2_9BACL</name>
<dbReference type="Proteomes" id="UP000282028">
    <property type="component" value="Unassembled WGS sequence"/>
</dbReference>
<dbReference type="EMBL" id="RHHR01000045">
    <property type="protein sequence ID" value="RNB68339.1"/>
    <property type="molecule type" value="Genomic_DNA"/>
</dbReference>
<protein>
    <submittedName>
        <fullName evidence="1">Uncharacterized protein</fullName>
    </submittedName>
</protein>
<sequence length="70" mass="8219">MNFGHFAYFTEADQKFEPEKTMTRMGAVNLIPDLYDFVEDEEVYRIVSGMSDLKVIVSAEEYSDNRYDYS</sequence>
<comment type="caution">
    <text evidence="1">The sequence shown here is derived from an EMBL/GenBank/DDBJ whole genome shotgun (WGS) entry which is preliminary data.</text>
</comment>
<dbReference type="RefSeq" id="WP_122910919.1">
    <property type="nucleotide sequence ID" value="NZ_CBCSBE010000019.1"/>
</dbReference>